<dbReference type="AlphaFoldDB" id="A0AB35INQ3"/>
<name>A0AB35INQ3_9FIRM</name>
<dbReference type="GeneID" id="64196670"/>
<accession>A0AB35INQ3</accession>
<reference evidence="1" key="1">
    <citation type="submission" date="2023-01" db="EMBL/GenBank/DDBJ databases">
        <title>Human gut microbiome strain richness.</title>
        <authorList>
            <person name="Chen-Liaw A."/>
        </authorList>
    </citation>
    <scope>NUCLEOTIDE SEQUENCE</scope>
    <source>
        <strain evidence="1">1001217st2_G6_1001217B_191108</strain>
    </source>
</reference>
<sequence>MMFCNSGCGCNNSCGCGGCNSGMNCCRATPIVAPRKVCTSCSNQYVEQPIICPIECRHINNIVYYPRYYPRYERTFMTQSNGNPFASAANATPFNGAGTGFNAANNTGDSVINGMYNNANNGGSGCGCNR</sequence>
<dbReference type="RefSeq" id="WP_009008800.1">
    <property type="nucleotide sequence ID" value="NZ_AP031443.1"/>
</dbReference>
<gene>
    <name evidence="1" type="ORF">PM738_10405</name>
</gene>
<dbReference type="EMBL" id="JAQLKE010000015">
    <property type="protein sequence ID" value="MDB7084214.1"/>
    <property type="molecule type" value="Genomic_DNA"/>
</dbReference>
<comment type="caution">
    <text evidence="1">The sequence shown here is derived from an EMBL/GenBank/DDBJ whole genome shotgun (WGS) entry which is preliminary data.</text>
</comment>
<evidence type="ECO:0000313" key="1">
    <source>
        <dbReference type="EMBL" id="MDB7084214.1"/>
    </source>
</evidence>
<proteinExistence type="predicted"/>
<evidence type="ECO:0000313" key="2">
    <source>
        <dbReference type="Proteomes" id="UP001211987"/>
    </source>
</evidence>
<dbReference type="Proteomes" id="UP001211987">
    <property type="component" value="Unassembled WGS sequence"/>
</dbReference>
<organism evidence="1 2">
    <name type="scientific">Thomasclavelia ramosa</name>
    <dbReference type="NCBI Taxonomy" id="1547"/>
    <lineage>
        <taxon>Bacteria</taxon>
        <taxon>Bacillati</taxon>
        <taxon>Bacillota</taxon>
        <taxon>Erysipelotrichia</taxon>
        <taxon>Erysipelotrichales</taxon>
        <taxon>Coprobacillaceae</taxon>
        <taxon>Thomasclavelia</taxon>
    </lineage>
</organism>
<protein>
    <submittedName>
        <fullName evidence="1">Uncharacterized protein</fullName>
    </submittedName>
</protein>